<evidence type="ECO:0000313" key="2">
    <source>
        <dbReference type="Proteomes" id="UP000664203"/>
    </source>
</evidence>
<accession>A0A8H3JA49</accession>
<organism evidence="1 2">
    <name type="scientific">Alectoria fallacina</name>
    <dbReference type="NCBI Taxonomy" id="1903189"/>
    <lineage>
        <taxon>Eukaryota</taxon>
        <taxon>Fungi</taxon>
        <taxon>Dikarya</taxon>
        <taxon>Ascomycota</taxon>
        <taxon>Pezizomycotina</taxon>
        <taxon>Lecanoromycetes</taxon>
        <taxon>OSLEUM clade</taxon>
        <taxon>Lecanoromycetidae</taxon>
        <taxon>Lecanorales</taxon>
        <taxon>Lecanorineae</taxon>
        <taxon>Parmeliaceae</taxon>
        <taxon>Alectoria</taxon>
    </lineage>
</organism>
<dbReference type="PANTHER" id="PTHR42085">
    <property type="entry name" value="F-BOX DOMAIN-CONTAINING PROTEIN"/>
    <property type="match status" value="1"/>
</dbReference>
<dbReference type="OrthoDB" id="5272396at2759"/>
<gene>
    <name evidence="1" type="ORF">ALECFALPRED_000742</name>
</gene>
<evidence type="ECO:0000313" key="1">
    <source>
        <dbReference type="EMBL" id="CAF9943597.1"/>
    </source>
</evidence>
<sequence>MDMNTDKIRSHQIHPSSSFLDLPREIRDSIYHLALHRPSSLRPVDKISYFCQLYGHLRQRETCASIESPPFHPATPLAISVSKLLNPGLPLPLLLVNKQLHEEAAETLYGANRFKFVIGPTARVRQMWRLYLRYQDRICGDKTCRVHYNCYRHWSDNHFTYEDNLFDLSSRYLKLIK</sequence>
<dbReference type="InterPro" id="IPR038883">
    <property type="entry name" value="AN11006-like"/>
</dbReference>
<dbReference type="AlphaFoldDB" id="A0A8H3JA49"/>
<dbReference type="Proteomes" id="UP000664203">
    <property type="component" value="Unassembled WGS sequence"/>
</dbReference>
<dbReference type="PANTHER" id="PTHR42085:SF8">
    <property type="entry name" value="F-BOX DOMAIN-CONTAINING PROTEIN"/>
    <property type="match status" value="1"/>
</dbReference>
<proteinExistence type="predicted"/>
<reference evidence="1" key="1">
    <citation type="submission" date="2021-03" db="EMBL/GenBank/DDBJ databases">
        <authorList>
            <person name="Tagirdzhanova G."/>
        </authorList>
    </citation>
    <scope>NUCLEOTIDE SEQUENCE</scope>
</reference>
<protein>
    <submittedName>
        <fullName evidence="1">Uncharacterized protein</fullName>
    </submittedName>
</protein>
<keyword evidence="2" id="KW-1185">Reference proteome</keyword>
<name>A0A8H3JA49_9LECA</name>
<comment type="caution">
    <text evidence="1">The sequence shown here is derived from an EMBL/GenBank/DDBJ whole genome shotgun (WGS) entry which is preliminary data.</text>
</comment>
<dbReference type="EMBL" id="CAJPDR010001132">
    <property type="protein sequence ID" value="CAF9943597.1"/>
    <property type="molecule type" value="Genomic_DNA"/>
</dbReference>